<dbReference type="FunFam" id="3.90.550.10:FF:000023">
    <property type="entry name" value="Glucose-1-phosphate thymidylyltransferase"/>
    <property type="match status" value="1"/>
</dbReference>
<dbReference type="RefSeq" id="WP_013561303.1">
    <property type="nucleotide sequence ID" value="NC_014960.1"/>
</dbReference>
<feature type="domain" description="Nucleotidyl transferase" evidence="11">
    <location>
        <begin position="2"/>
        <end position="238"/>
    </location>
</feature>
<evidence type="ECO:0000259" key="11">
    <source>
        <dbReference type="Pfam" id="PF00483"/>
    </source>
</evidence>
<dbReference type="InterPro" id="IPR005835">
    <property type="entry name" value="NTP_transferase_dom"/>
</dbReference>
<dbReference type="InParanoid" id="E8N212"/>
<sequence>MKGIILAGGKGTRLYPLTLSISKQILPVYNKPMIYYPLSILMFARIREILVISTPDDLPAFRRLLGDGSQWGLSFAYAEQPQPNGLAEAFLIGRDFLAGESAALILGDNIFYGHGLPEQVQRAASLTHGAVIFAYPVRDPERYGVVEFDGSGRAVSIEEKPKQPRSRFAVPGMYFYDERVCDFAAALKPSPRGELEITDLNRVYLERGELQVELLGRGIAWLDAGTHESLMQASSFVQAVEDRQGLMIACPEEIAWRMGFIDDEQLLAQARRYGQNEYGTYLLRLLEEKR</sequence>
<dbReference type="Pfam" id="PF00483">
    <property type="entry name" value="NTP_transferase"/>
    <property type="match status" value="1"/>
</dbReference>
<evidence type="ECO:0000313" key="12">
    <source>
        <dbReference type="EMBL" id="BAJ64959.1"/>
    </source>
</evidence>
<evidence type="ECO:0000256" key="10">
    <source>
        <dbReference type="RuleBase" id="RU003706"/>
    </source>
</evidence>
<gene>
    <name evidence="12" type="primary">rmlA</name>
    <name evidence="12" type="ordered locus">ANT_29330</name>
</gene>
<keyword evidence="5 10" id="KW-0808">Transferase</keyword>
<evidence type="ECO:0000313" key="13">
    <source>
        <dbReference type="Proteomes" id="UP000008922"/>
    </source>
</evidence>
<dbReference type="AlphaFoldDB" id="E8N212"/>
<keyword evidence="7 10" id="KW-0479">Metal-binding</keyword>
<evidence type="ECO:0000256" key="7">
    <source>
        <dbReference type="ARBA" id="ARBA00022723"/>
    </source>
</evidence>
<dbReference type="EMBL" id="AP012029">
    <property type="protein sequence ID" value="BAJ64959.1"/>
    <property type="molecule type" value="Genomic_DNA"/>
</dbReference>
<dbReference type="Proteomes" id="UP000008922">
    <property type="component" value="Chromosome"/>
</dbReference>
<dbReference type="KEGG" id="atm:ANT_29330"/>
<dbReference type="CDD" id="cd02538">
    <property type="entry name" value="G1P_TT_short"/>
    <property type="match status" value="1"/>
</dbReference>
<evidence type="ECO:0000256" key="8">
    <source>
        <dbReference type="ARBA" id="ARBA00022842"/>
    </source>
</evidence>
<evidence type="ECO:0000256" key="3">
    <source>
        <dbReference type="ARBA" id="ARBA00012461"/>
    </source>
</evidence>
<accession>E8N212</accession>
<name>E8N212_ANATU</name>
<reference evidence="12 13" key="1">
    <citation type="submission" date="2010-12" db="EMBL/GenBank/DDBJ databases">
        <title>Whole genome sequence of Anaerolinea thermophila UNI-1.</title>
        <authorList>
            <person name="Narita-Yamada S."/>
            <person name="Kishi E."/>
            <person name="Watanabe Y."/>
            <person name="Takasaki K."/>
            <person name="Ankai A."/>
            <person name="Oguchi A."/>
            <person name="Fukui S."/>
            <person name="Takahashi M."/>
            <person name="Yashiro I."/>
            <person name="Hosoyama A."/>
            <person name="Sekiguchi Y."/>
            <person name="Hanada S."/>
            <person name="Fujita N."/>
        </authorList>
    </citation>
    <scope>NUCLEOTIDE SEQUENCE [LARGE SCALE GENOMIC DNA]</scope>
    <source>
        <strain evidence="13">DSM 14523 / JCM 11388 / NBRC 100420 / UNI-1</strain>
    </source>
</reference>
<dbReference type="GO" id="GO:0046872">
    <property type="term" value="F:metal ion binding"/>
    <property type="evidence" value="ECO:0007669"/>
    <property type="project" value="UniProtKB-KW"/>
</dbReference>
<dbReference type="FunCoup" id="E8N212">
    <property type="interactions" value="274"/>
</dbReference>
<keyword evidence="6 10" id="KW-0548">Nucleotidyltransferase</keyword>
<dbReference type="eggNOG" id="COG1209">
    <property type="taxonomic scope" value="Bacteria"/>
</dbReference>
<dbReference type="STRING" id="926569.ANT_29330"/>
<comment type="function">
    <text evidence="10">Catalyzes the formation of dTDP-glucose, from dTTP and glucose 1-phosphate, as well as its pyrophosphorolysis.</text>
</comment>
<dbReference type="EC" id="2.7.7.24" evidence="3 10"/>
<dbReference type="InterPro" id="IPR005907">
    <property type="entry name" value="G1P_thy_trans_s"/>
</dbReference>
<comment type="catalytic activity">
    <reaction evidence="9 10">
        <text>dTTP + alpha-D-glucose 1-phosphate + H(+) = dTDP-alpha-D-glucose + diphosphate</text>
        <dbReference type="Rhea" id="RHEA:15225"/>
        <dbReference type="ChEBI" id="CHEBI:15378"/>
        <dbReference type="ChEBI" id="CHEBI:33019"/>
        <dbReference type="ChEBI" id="CHEBI:37568"/>
        <dbReference type="ChEBI" id="CHEBI:57477"/>
        <dbReference type="ChEBI" id="CHEBI:58601"/>
        <dbReference type="EC" id="2.7.7.24"/>
    </reaction>
</comment>
<dbReference type="SUPFAM" id="SSF53448">
    <property type="entry name" value="Nucleotide-diphospho-sugar transferases"/>
    <property type="match status" value="1"/>
</dbReference>
<evidence type="ECO:0000256" key="6">
    <source>
        <dbReference type="ARBA" id="ARBA00022695"/>
    </source>
</evidence>
<keyword evidence="13" id="KW-1185">Reference proteome</keyword>
<evidence type="ECO:0000256" key="9">
    <source>
        <dbReference type="ARBA" id="ARBA00049336"/>
    </source>
</evidence>
<dbReference type="OrthoDB" id="9803871at2"/>
<dbReference type="InterPro" id="IPR029044">
    <property type="entry name" value="Nucleotide-diphossugar_trans"/>
</dbReference>
<dbReference type="Gene3D" id="3.90.550.10">
    <property type="entry name" value="Spore Coat Polysaccharide Biosynthesis Protein SpsA, Chain A"/>
    <property type="match status" value="1"/>
</dbReference>
<evidence type="ECO:0000256" key="1">
    <source>
        <dbReference type="ARBA" id="ARBA00001946"/>
    </source>
</evidence>
<organism evidence="12 13">
    <name type="scientific">Anaerolinea thermophila (strain DSM 14523 / JCM 11388 / NBRC 100420 / UNI-1)</name>
    <dbReference type="NCBI Taxonomy" id="926569"/>
    <lineage>
        <taxon>Bacteria</taxon>
        <taxon>Bacillati</taxon>
        <taxon>Chloroflexota</taxon>
        <taxon>Anaerolineae</taxon>
        <taxon>Anaerolineales</taxon>
        <taxon>Anaerolineaceae</taxon>
        <taxon>Anaerolinea</taxon>
    </lineage>
</organism>
<protein>
    <recommendedName>
        <fullName evidence="4 10">Glucose-1-phosphate thymidylyltransferase</fullName>
        <ecNumber evidence="3 10">2.7.7.24</ecNumber>
    </recommendedName>
</protein>
<evidence type="ECO:0000256" key="5">
    <source>
        <dbReference type="ARBA" id="ARBA00022679"/>
    </source>
</evidence>
<proteinExistence type="inferred from homology"/>
<comment type="cofactor">
    <cofactor evidence="1">
        <name>Mg(2+)</name>
        <dbReference type="ChEBI" id="CHEBI:18420"/>
    </cofactor>
</comment>
<keyword evidence="8 10" id="KW-0460">Magnesium</keyword>
<dbReference type="PANTHER" id="PTHR43532:SF1">
    <property type="entry name" value="GLUCOSE-1-PHOSPHATE THYMIDYLYLTRANSFERASE 1"/>
    <property type="match status" value="1"/>
</dbReference>
<dbReference type="GO" id="GO:0008879">
    <property type="term" value="F:glucose-1-phosphate thymidylyltransferase activity"/>
    <property type="evidence" value="ECO:0007669"/>
    <property type="project" value="UniProtKB-EC"/>
</dbReference>
<dbReference type="NCBIfam" id="TIGR01207">
    <property type="entry name" value="rmlA"/>
    <property type="match status" value="1"/>
</dbReference>
<comment type="similarity">
    <text evidence="2 10">Belongs to the glucose-1-phosphate thymidylyltransferase family.</text>
</comment>
<dbReference type="HOGENOM" id="CLU_029499_9_0_0"/>
<evidence type="ECO:0000256" key="4">
    <source>
        <dbReference type="ARBA" id="ARBA00017654"/>
    </source>
</evidence>
<dbReference type="PANTHER" id="PTHR43532">
    <property type="entry name" value="GLUCOSE-1-PHOSPHATE THYMIDYLYLTRANSFERASE"/>
    <property type="match status" value="1"/>
</dbReference>
<evidence type="ECO:0000256" key="2">
    <source>
        <dbReference type="ARBA" id="ARBA00010480"/>
    </source>
</evidence>